<proteinExistence type="predicted"/>
<keyword evidence="3" id="KW-0597">Phosphoprotein</keyword>
<name>A0A4R8DV45_9BACT</name>
<dbReference type="InterPro" id="IPR011712">
    <property type="entry name" value="Sig_transdc_His_kin_sub3_dim/P"/>
</dbReference>
<feature type="domain" description="Histidine kinase" evidence="10">
    <location>
        <begin position="170"/>
        <end position="256"/>
    </location>
</feature>
<dbReference type="GO" id="GO:0000155">
    <property type="term" value="F:phosphorelay sensor kinase activity"/>
    <property type="evidence" value="ECO:0007669"/>
    <property type="project" value="InterPro"/>
</dbReference>
<evidence type="ECO:0000256" key="1">
    <source>
        <dbReference type="ARBA" id="ARBA00000085"/>
    </source>
</evidence>
<comment type="caution">
    <text evidence="11">The sequence shown here is derived from an EMBL/GenBank/DDBJ whole genome shotgun (WGS) entry which is preliminary data.</text>
</comment>
<dbReference type="Gene3D" id="3.30.565.10">
    <property type="entry name" value="Histidine kinase-like ATPase, C-terminal domain"/>
    <property type="match status" value="1"/>
</dbReference>
<evidence type="ECO:0000256" key="5">
    <source>
        <dbReference type="ARBA" id="ARBA00022741"/>
    </source>
</evidence>
<keyword evidence="5" id="KW-0547">Nucleotide-binding</keyword>
<keyword evidence="7" id="KW-0067">ATP-binding</keyword>
<comment type="catalytic activity">
    <reaction evidence="1">
        <text>ATP + protein L-histidine = ADP + protein N-phospho-L-histidine.</text>
        <dbReference type="EC" id="2.7.13.3"/>
    </reaction>
</comment>
<dbReference type="GO" id="GO:0016020">
    <property type="term" value="C:membrane"/>
    <property type="evidence" value="ECO:0007669"/>
    <property type="project" value="InterPro"/>
</dbReference>
<evidence type="ECO:0000256" key="3">
    <source>
        <dbReference type="ARBA" id="ARBA00022553"/>
    </source>
</evidence>
<dbReference type="EC" id="2.7.13.3" evidence="2"/>
<evidence type="ECO:0000256" key="6">
    <source>
        <dbReference type="ARBA" id="ARBA00022777"/>
    </source>
</evidence>
<feature type="transmembrane region" description="Helical" evidence="9">
    <location>
        <begin position="6"/>
        <end position="30"/>
    </location>
</feature>
<dbReference type="Pfam" id="PF07730">
    <property type="entry name" value="HisKA_3"/>
    <property type="match status" value="1"/>
</dbReference>
<keyword evidence="8" id="KW-0902">Two-component regulatory system</keyword>
<dbReference type="SMART" id="SM00387">
    <property type="entry name" value="HATPase_c"/>
    <property type="match status" value="1"/>
</dbReference>
<dbReference type="Proteomes" id="UP000294498">
    <property type="component" value="Unassembled WGS sequence"/>
</dbReference>
<protein>
    <recommendedName>
        <fullName evidence="2">histidine kinase</fullName>
        <ecNumber evidence="2">2.7.13.3</ecNumber>
    </recommendedName>
</protein>
<dbReference type="InterPro" id="IPR003594">
    <property type="entry name" value="HATPase_dom"/>
</dbReference>
<dbReference type="SUPFAM" id="SSF55874">
    <property type="entry name" value="ATPase domain of HSP90 chaperone/DNA topoisomerase II/histidine kinase"/>
    <property type="match status" value="1"/>
</dbReference>
<dbReference type="CDD" id="cd16917">
    <property type="entry name" value="HATPase_UhpB-NarQ-NarX-like"/>
    <property type="match status" value="1"/>
</dbReference>
<dbReference type="PROSITE" id="PS50109">
    <property type="entry name" value="HIS_KIN"/>
    <property type="match status" value="1"/>
</dbReference>
<evidence type="ECO:0000313" key="12">
    <source>
        <dbReference type="Proteomes" id="UP000294498"/>
    </source>
</evidence>
<dbReference type="AlphaFoldDB" id="A0A4R8DV45"/>
<dbReference type="InterPro" id="IPR005467">
    <property type="entry name" value="His_kinase_dom"/>
</dbReference>
<dbReference type="PANTHER" id="PTHR24421">
    <property type="entry name" value="NITRATE/NITRITE SENSOR PROTEIN NARX-RELATED"/>
    <property type="match status" value="1"/>
</dbReference>
<keyword evidence="9" id="KW-0472">Membrane</keyword>
<dbReference type="OrthoDB" id="9760839at2"/>
<dbReference type="EMBL" id="SODV01000001">
    <property type="protein sequence ID" value="TDX01866.1"/>
    <property type="molecule type" value="Genomic_DNA"/>
</dbReference>
<evidence type="ECO:0000259" key="10">
    <source>
        <dbReference type="PROSITE" id="PS50109"/>
    </source>
</evidence>
<organism evidence="11 12">
    <name type="scientific">Dinghuibacter silviterrae</name>
    <dbReference type="NCBI Taxonomy" id="1539049"/>
    <lineage>
        <taxon>Bacteria</taxon>
        <taxon>Pseudomonadati</taxon>
        <taxon>Bacteroidota</taxon>
        <taxon>Chitinophagia</taxon>
        <taxon>Chitinophagales</taxon>
        <taxon>Chitinophagaceae</taxon>
        <taxon>Dinghuibacter</taxon>
    </lineage>
</organism>
<keyword evidence="4" id="KW-0808">Transferase</keyword>
<dbReference type="PANTHER" id="PTHR24421:SF10">
    <property type="entry name" value="NITRATE_NITRITE SENSOR PROTEIN NARQ"/>
    <property type="match status" value="1"/>
</dbReference>
<dbReference type="GO" id="GO:0005524">
    <property type="term" value="F:ATP binding"/>
    <property type="evidence" value="ECO:0007669"/>
    <property type="project" value="UniProtKB-KW"/>
</dbReference>
<evidence type="ECO:0000256" key="9">
    <source>
        <dbReference type="SAM" id="Phobius"/>
    </source>
</evidence>
<dbReference type="InterPro" id="IPR050482">
    <property type="entry name" value="Sensor_HK_TwoCompSys"/>
</dbReference>
<keyword evidence="6 11" id="KW-0418">Kinase</keyword>
<dbReference type="Pfam" id="PF02518">
    <property type="entry name" value="HATPase_c"/>
    <property type="match status" value="1"/>
</dbReference>
<keyword evidence="9" id="KW-1133">Transmembrane helix</keyword>
<evidence type="ECO:0000256" key="2">
    <source>
        <dbReference type="ARBA" id="ARBA00012438"/>
    </source>
</evidence>
<dbReference type="RefSeq" id="WP_133994504.1">
    <property type="nucleotide sequence ID" value="NZ_SODV01000001.1"/>
</dbReference>
<evidence type="ECO:0000256" key="4">
    <source>
        <dbReference type="ARBA" id="ARBA00022679"/>
    </source>
</evidence>
<dbReference type="Gene3D" id="1.20.5.1930">
    <property type="match status" value="1"/>
</dbReference>
<keyword evidence="12" id="KW-1185">Reference proteome</keyword>
<evidence type="ECO:0000256" key="7">
    <source>
        <dbReference type="ARBA" id="ARBA00022840"/>
    </source>
</evidence>
<evidence type="ECO:0000313" key="11">
    <source>
        <dbReference type="EMBL" id="TDX01866.1"/>
    </source>
</evidence>
<reference evidence="11 12" key="1">
    <citation type="submission" date="2019-03" db="EMBL/GenBank/DDBJ databases">
        <title>Genomic Encyclopedia of Type Strains, Phase IV (KMG-IV): sequencing the most valuable type-strain genomes for metagenomic binning, comparative biology and taxonomic classification.</title>
        <authorList>
            <person name="Goeker M."/>
        </authorList>
    </citation>
    <scope>NUCLEOTIDE SEQUENCE [LARGE SCALE GENOMIC DNA]</scope>
    <source>
        <strain evidence="11 12">DSM 100059</strain>
    </source>
</reference>
<accession>A0A4R8DV45</accession>
<dbReference type="GO" id="GO:0046983">
    <property type="term" value="F:protein dimerization activity"/>
    <property type="evidence" value="ECO:0007669"/>
    <property type="project" value="InterPro"/>
</dbReference>
<keyword evidence="9" id="KW-0812">Transmembrane</keyword>
<gene>
    <name evidence="11" type="ORF">EDB95_2910</name>
</gene>
<sequence>MQEEVWVVLVAGSLIFLVLVGILVFVLLFYQKRRFQHARKLLEMEKTYSEAMLLSQLEIREETFRNISQEIHDNIGQVLSFIKLNLNTLNLHGDDRDEDKLRQSRGLLTRAIQDLRDIARTLDTDFIKDMGLAEAIEQQLTILGKSFATTYVEEGKSYRLDVRVELVGFRVVQELLNNIVKHAGASEIGIRIGYGEDQVAVEIRDNGSGFVLEEATPGRGLGLRNMISRMELIRGQIRIDRLPEGGSLATILLPND</sequence>
<evidence type="ECO:0000256" key="8">
    <source>
        <dbReference type="ARBA" id="ARBA00023012"/>
    </source>
</evidence>
<dbReference type="InterPro" id="IPR036890">
    <property type="entry name" value="HATPase_C_sf"/>
</dbReference>